<name>A0AB35MYG0_VIBSP</name>
<evidence type="ECO:0000256" key="3">
    <source>
        <dbReference type="RuleBase" id="RU000389"/>
    </source>
</evidence>
<proteinExistence type="inferred from homology"/>
<dbReference type="GO" id="GO:0007155">
    <property type="term" value="P:cell adhesion"/>
    <property type="evidence" value="ECO:0007669"/>
    <property type="project" value="InterPro"/>
</dbReference>
<dbReference type="SUPFAM" id="SSF54523">
    <property type="entry name" value="Pili subunits"/>
    <property type="match status" value="1"/>
</dbReference>
<accession>A0AB35MYG0</accession>
<comment type="caution">
    <text evidence="5">The sequence shown here is derived from an EMBL/GenBank/DDBJ whole genome shotgun (WGS) entry which is preliminary data.</text>
</comment>
<evidence type="ECO:0000313" key="5">
    <source>
        <dbReference type="EMBL" id="MDP2501481.1"/>
    </source>
</evidence>
<dbReference type="GO" id="GO:0009289">
    <property type="term" value="C:pilus"/>
    <property type="evidence" value="ECO:0007669"/>
    <property type="project" value="InterPro"/>
</dbReference>
<reference evidence="5" key="1">
    <citation type="submission" date="2023-07" db="EMBL/GenBank/DDBJ databases">
        <title>Genome content predicts the carbon catabolic preferences of heterotrophic bacteria.</title>
        <authorList>
            <person name="Gralka M."/>
        </authorList>
    </citation>
    <scope>NUCLEOTIDE SEQUENCE</scope>
    <source>
        <strain evidence="5">6E02</strain>
    </source>
</reference>
<evidence type="ECO:0000313" key="6">
    <source>
        <dbReference type="Proteomes" id="UP001177935"/>
    </source>
</evidence>
<dbReference type="Pfam" id="PF07963">
    <property type="entry name" value="N_methyl"/>
    <property type="match status" value="1"/>
</dbReference>
<feature type="transmembrane region" description="Helical" evidence="4">
    <location>
        <begin position="12"/>
        <end position="36"/>
    </location>
</feature>
<protein>
    <submittedName>
        <fullName evidence="5">Pilin</fullName>
    </submittedName>
</protein>
<dbReference type="NCBIfam" id="TIGR02532">
    <property type="entry name" value="IV_pilin_GFxxxE"/>
    <property type="match status" value="1"/>
</dbReference>
<keyword evidence="3" id="KW-0281">Fimbrium</keyword>
<gene>
    <name evidence="5" type="ORF">Q8W42_12250</name>
</gene>
<evidence type="ECO:0000256" key="2">
    <source>
        <dbReference type="ARBA" id="ARBA00022481"/>
    </source>
</evidence>
<keyword evidence="4" id="KW-0812">Transmembrane</keyword>
<dbReference type="InterPro" id="IPR012902">
    <property type="entry name" value="N_methyl_site"/>
</dbReference>
<dbReference type="AlphaFoldDB" id="A0AB35MYG0"/>
<dbReference type="PANTHER" id="PTHR30093:SF34">
    <property type="entry name" value="PREPILIN PEPTIDASE-DEPENDENT PROTEIN D"/>
    <property type="match status" value="1"/>
</dbReference>
<sequence length="141" mass="14666">MNNKNKRTSQKGFTLIELMIVVAIIGALSAIAIPAYKDYVAKSEVAAAVATMKALLTPAELTYQEKGKLAANTDLGNLGISAGSNVLGTISVPTDNDIKFLFGAKSAISNAYITYSRTDTGWTCAVVSGGVSNLPTIDSCS</sequence>
<dbReference type="RefSeq" id="WP_102534888.1">
    <property type="nucleotide sequence ID" value="NZ_CAWNTE010000105.1"/>
</dbReference>
<dbReference type="Proteomes" id="UP001177935">
    <property type="component" value="Unassembled WGS sequence"/>
</dbReference>
<dbReference type="Pfam" id="PF00114">
    <property type="entry name" value="Pilin"/>
    <property type="match status" value="1"/>
</dbReference>
<keyword evidence="2" id="KW-0488">Methylation</keyword>
<dbReference type="PANTHER" id="PTHR30093">
    <property type="entry name" value="GENERAL SECRETION PATHWAY PROTEIN G"/>
    <property type="match status" value="1"/>
</dbReference>
<dbReference type="PROSITE" id="PS00409">
    <property type="entry name" value="PROKAR_NTER_METHYL"/>
    <property type="match status" value="1"/>
</dbReference>
<organism evidence="5 6">
    <name type="scientific">Vibrio splendidus</name>
    <dbReference type="NCBI Taxonomy" id="29497"/>
    <lineage>
        <taxon>Bacteria</taxon>
        <taxon>Pseudomonadati</taxon>
        <taxon>Pseudomonadota</taxon>
        <taxon>Gammaproteobacteria</taxon>
        <taxon>Vibrionales</taxon>
        <taxon>Vibrionaceae</taxon>
        <taxon>Vibrio</taxon>
    </lineage>
</organism>
<evidence type="ECO:0000256" key="4">
    <source>
        <dbReference type="SAM" id="Phobius"/>
    </source>
</evidence>
<dbReference type="InterPro" id="IPR001082">
    <property type="entry name" value="Pilin"/>
</dbReference>
<evidence type="ECO:0000256" key="1">
    <source>
        <dbReference type="ARBA" id="ARBA00005233"/>
    </source>
</evidence>
<dbReference type="EMBL" id="JAUYVL010000006">
    <property type="protein sequence ID" value="MDP2501481.1"/>
    <property type="molecule type" value="Genomic_DNA"/>
</dbReference>
<keyword evidence="4" id="KW-1133">Transmembrane helix</keyword>
<dbReference type="Gene3D" id="3.30.700.10">
    <property type="entry name" value="Glycoprotein, Type 4 Pilin"/>
    <property type="match status" value="1"/>
</dbReference>
<dbReference type="InterPro" id="IPR045584">
    <property type="entry name" value="Pilin-like"/>
</dbReference>
<keyword evidence="4" id="KW-0472">Membrane</keyword>
<comment type="similarity">
    <text evidence="1 3">Belongs to the N-Me-Phe pilin family.</text>
</comment>